<dbReference type="PROSITE" id="PS00189">
    <property type="entry name" value="LIPOYL"/>
    <property type="match status" value="1"/>
</dbReference>
<dbReference type="CDD" id="cd06849">
    <property type="entry name" value="lipoyl_domain"/>
    <property type="match status" value="1"/>
</dbReference>
<comment type="subunit">
    <text evidence="2">Forms a 24-polypeptide structural core with octahedral symmetry.</text>
</comment>
<keyword evidence="5" id="KW-0012">Acyltransferase</keyword>
<reference evidence="7" key="2">
    <citation type="submission" date="2020-09" db="EMBL/GenBank/DDBJ databases">
        <authorList>
            <person name="Sun Q."/>
            <person name="Zhou Y."/>
        </authorList>
    </citation>
    <scope>NUCLEOTIDE SEQUENCE</scope>
    <source>
        <strain evidence="7">CGMCC 1.15367</strain>
    </source>
</reference>
<comment type="cofactor">
    <cofactor evidence="1">
        <name>(R)-lipoate</name>
        <dbReference type="ChEBI" id="CHEBI:83088"/>
    </cofactor>
</comment>
<dbReference type="PROSITE" id="PS50968">
    <property type="entry name" value="BIOTINYL_LIPOYL"/>
    <property type="match status" value="1"/>
</dbReference>
<evidence type="ECO:0000256" key="5">
    <source>
        <dbReference type="ARBA" id="ARBA00023315"/>
    </source>
</evidence>
<keyword evidence="8" id="KW-1185">Reference proteome</keyword>
<protein>
    <recommendedName>
        <fullName evidence="6">Lipoyl-binding domain-containing protein</fullName>
    </recommendedName>
</protein>
<dbReference type="InterPro" id="IPR050743">
    <property type="entry name" value="2-oxoacid_DH_E2_comp"/>
</dbReference>
<dbReference type="GO" id="GO:0031405">
    <property type="term" value="F:lipoic acid binding"/>
    <property type="evidence" value="ECO:0007669"/>
    <property type="project" value="TreeGrafter"/>
</dbReference>
<dbReference type="Pfam" id="PF00364">
    <property type="entry name" value="Biotin_lipoyl"/>
    <property type="match status" value="1"/>
</dbReference>
<evidence type="ECO:0000256" key="2">
    <source>
        <dbReference type="ARBA" id="ARBA00011484"/>
    </source>
</evidence>
<keyword evidence="3" id="KW-0808">Transferase</keyword>
<organism evidence="7 8">
    <name type="scientific">Aureimonas endophytica</name>
    <dbReference type="NCBI Taxonomy" id="2027858"/>
    <lineage>
        <taxon>Bacteria</taxon>
        <taxon>Pseudomonadati</taxon>
        <taxon>Pseudomonadota</taxon>
        <taxon>Alphaproteobacteria</taxon>
        <taxon>Hyphomicrobiales</taxon>
        <taxon>Aurantimonadaceae</taxon>
        <taxon>Aureimonas</taxon>
    </lineage>
</organism>
<feature type="domain" description="Lipoyl-binding" evidence="6">
    <location>
        <begin position="2"/>
        <end position="77"/>
    </location>
</feature>
<dbReference type="InterPro" id="IPR011053">
    <property type="entry name" value="Single_hybrid_motif"/>
</dbReference>
<dbReference type="PANTHER" id="PTHR43178:SF5">
    <property type="entry name" value="LIPOAMIDE ACYLTRANSFERASE COMPONENT OF BRANCHED-CHAIN ALPHA-KETO ACID DEHYDROGENASE COMPLEX, MITOCHONDRIAL"/>
    <property type="match status" value="1"/>
</dbReference>
<dbReference type="InterPro" id="IPR003016">
    <property type="entry name" value="2-oxoA_DH_lipoyl-BS"/>
</dbReference>
<keyword evidence="4" id="KW-0450">Lipoyl</keyword>
<dbReference type="SUPFAM" id="SSF51230">
    <property type="entry name" value="Single hybrid motif"/>
    <property type="match status" value="1"/>
</dbReference>
<evidence type="ECO:0000259" key="6">
    <source>
        <dbReference type="PROSITE" id="PS50968"/>
    </source>
</evidence>
<dbReference type="InterPro" id="IPR000089">
    <property type="entry name" value="Biotin_lipoyl"/>
</dbReference>
<evidence type="ECO:0000313" key="7">
    <source>
        <dbReference type="EMBL" id="GGD98588.1"/>
    </source>
</evidence>
<reference evidence="7" key="1">
    <citation type="journal article" date="2014" name="Int. J. Syst. Evol. Microbiol.">
        <title>Complete genome sequence of Corynebacterium casei LMG S-19264T (=DSM 44701T), isolated from a smear-ripened cheese.</title>
        <authorList>
            <consortium name="US DOE Joint Genome Institute (JGI-PGF)"/>
            <person name="Walter F."/>
            <person name="Albersmeier A."/>
            <person name="Kalinowski J."/>
            <person name="Ruckert C."/>
        </authorList>
    </citation>
    <scope>NUCLEOTIDE SEQUENCE</scope>
    <source>
        <strain evidence="7">CGMCC 1.15367</strain>
    </source>
</reference>
<dbReference type="GO" id="GO:0016407">
    <property type="term" value="F:acetyltransferase activity"/>
    <property type="evidence" value="ECO:0007669"/>
    <property type="project" value="TreeGrafter"/>
</dbReference>
<comment type="caution">
    <text evidence="7">The sequence shown here is derived from an EMBL/GenBank/DDBJ whole genome shotgun (WGS) entry which is preliminary data.</text>
</comment>
<evidence type="ECO:0000256" key="4">
    <source>
        <dbReference type="ARBA" id="ARBA00022823"/>
    </source>
</evidence>
<accession>A0A917E373</accession>
<dbReference type="RefSeq" id="WP_188907761.1">
    <property type="nucleotide sequence ID" value="NZ_BMIQ01000002.1"/>
</dbReference>
<evidence type="ECO:0000256" key="3">
    <source>
        <dbReference type="ARBA" id="ARBA00022679"/>
    </source>
</evidence>
<dbReference type="Proteomes" id="UP000644699">
    <property type="component" value="Unassembled WGS sequence"/>
</dbReference>
<dbReference type="EMBL" id="BMIQ01000002">
    <property type="protein sequence ID" value="GGD98588.1"/>
    <property type="molecule type" value="Genomic_DNA"/>
</dbReference>
<proteinExistence type="predicted"/>
<dbReference type="PANTHER" id="PTHR43178">
    <property type="entry name" value="DIHYDROLIPOAMIDE ACETYLTRANSFERASE COMPONENT OF PYRUVATE DEHYDROGENASE COMPLEX"/>
    <property type="match status" value="1"/>
</dbReference>
<gene>
    <name evidence="7" type="ORF">GCM10011390_16720</name>
</gene>
<dbReference type="Gene3D" id="2.40.50.100">
    <property type="match status" value="1"/>
</dbReference>
<evidence type="ECO:0000313" key="8">
    <source>
        <dbReference type="Proteomes" id="UP000644699"/>
    </source>
</evidence>
<name>A0A917E373_9HYPH</name>
<evidence type="ECO:0000256" key="1">
    <source>
        <dbReference type="ARBA" id="ARBA00001938"/>
    </source>
</evidence>
<dbReference type="AlphaFoldDB" id="A0A917E373"/>
<sequence length="78" mass="8568">MDHKILMPQLGNEIEEAQIDEWLVKIGDRVEKGDQLVAVTTPKITIEIEAPASGILKEIFVEADNLAIVGEVLGTIEE</sequence>
<dbReference type="GO" id="GO:0005737">
    <property type="term" value="C:cytoplasm"/>
    <property type="evidence" value="ECO:0007669"/>
    <property type="project" value="TreeGrafter"/>
</dbReference>